<dbReference type="AlphaFoldDB" id="A0AAD5YP67"/>
<evidence type="ECO:0000256" key="1">
    <source>
        <dbReference type="SAM" id="MobiDB-lite"/>
    </source>
</evidence>
<comment type="caution">
    <text evidence="2">The sequence shown here is derived from an EMBL/GenBank/DDBJ whole genome shotgun (WGS) entry which is preliminary data.</text>
</comment>
<sequence length="344" mass="39028">MPVIPKPTGPISHVRRRAIFDHPKSPVDEETYQEYKVSLCDFAILTCLAYDEKMPQPELTQIFRECLNPMASYERQQPSALEHVKRECRERFPFFDRYADNWAISVLIRDYLYNSVRNHNRRRDRLPADTITQPELNAQEDPGDTQLSPSEIAEVGNTFLMANPQESVPPSSDVFRALINACKEEKAIPEHEKVQHFNDHYNIQCGTCGLGPFSVAHVSLCTILFVMHWHATEAVSLEPRVLNDLELLFNQLQLHQVCTMRLMAVYCLGVIHEMRCRTESSPNCDQILGHVANGSTLSEQAATHLAQLSIGGTPMDQHFSALEHPSTEGVYTGWPTFIESYGSS</sequence>
<proteinExistence type="predicted"/>
<gene>
    <name evidence="2" type="ORF">NLI96_g128</name>
</gene>
<keyword evidence="3" id="KW-1185">Reference proteome</keyword>
<name>A0AAD5YP67_9APHY</name>
<dbReference type="EMBL" id="JANAWD010000002">
    <property type="protein sequence ID" value="KAJ3492232.1"/>
    <property type="molecule type" value="Genomic_DNA"/>
</dbReference>
<organism evidence="2 3">
    <name type="scientific">Meripilus lineatus</name>
    <dbReference type="NCBI Taxonomy" id="2056292"/>
    <lineage>
        <taxon>Eukaryota</taxon>
        <taxon>Fungi</taxon>
        <taxon>Dikarya</taxon>
        <taxon>Basidiomycota</taxon>
        <taxon>Agaricomycotina</taxon>
        <taxon>Agaricomycetes</taxon>
        <taxon>Polyporales</taxon>
        <taxon>Meripilaceae</taxon>
        <taxon>Meripilus</taxon>
    </lineage>
</organism>
<evidence type="ECO:0000313" key="3">
    <source>
        <dbReference type="Proteomes" id="UP001212997"/>
    </source>
</evidence>
<evidence type="ECO:0000313" key="2">
    <source>
        <dbReference type="EMBL" id="KAJ3492232.1"/>
    </source>
</evidence>
<reference evidence="2" key="1">
    <citation type="submission" date="2022-07" db="EMBL/GenBank/DDBJ databases">
        <title>Genome Sequence of Physisporinus lineatus.</title>
        <authorList>
            <person name="Buettner E."/>
        </authorList>
    </citation>
    <scope>NUCLEOTIDE SEQUENCE</scope>
    <source>
        <strain evidence="2">VT162</strain>
    </source>
</reference>
<accession>A0AAD5YP67</accession>
<feature type="region of interest" description="Disordered" evidence="1">
    <location>
        <begin position="124"/>
        <end position="146"/>
    </location>
</feature>
<protein>
    <submittedName>
        <fullName evidence="2">Uncharacterized protein</fullName>
    </submittedName>
</protein>
<dbReference type="Proteomes" id="UP001212997">
    <property type="component" value="Unassembled WGS sequence"/>
</dbReference>